<accession>F5XQU8</accession>
<dbReference type="EMBL" id="AP012204">
    <property type="protein sequence ID" value="BAK36970.1"/>
    <property type="molecule type" value="Genomic_DNA"/>
</dbReference>
<name>F5XQU8_MICPN</name>
<dbReference type="HOGENOM" id="CLU_1990087_0_0_11"/>
<keyword evidence="3" id="KW-1185">Reference proteome</keyword>
<proteinExistence type="predicted"/>
<organism evidence="2 3">
    <name type="scientific">Microlunatus phosphovorus (strain ATCC 700054 / DSM 10555 / JCM 9379 / NBRC 101784 / NCIMB 13414 / VKM Ac-1990 / NM-1)</name>
    <dbReference type="NCBI Taxonomy" id="1032480"/>
    <lineage>
        <taxon>Bacteria</taxon>
        <taxon>Bacillati</taxon>
        <taxon>Actinomycetota</taxon>
        <taxon>Actinomycetes</taxon>
        <taxon>Propionibacteriales</taxon>
        <taxon>Propionibacteriaceae</taxon>
        <taxon>Microlunatus</taxon>
    </lineage>
</organism>
<feature type="region of interest" description="Disordered" evidence="1">
    <location>
        <begin position="75"/>
        <end position="125"/>
    </location>
</feature>
<evidence type="ECO:0000313" key="2">
    <source>
        <dbReference type="EMBL" id="BAK36970.1"/>
    </source>
</evidence>
<dbReference type="STRING" id="1032480.MLP_39560"/>
<sequence length="125" mass="13359">MTADTPPEAYQALVRSLELQIDLTAIVARGGGIERLLRGWQQQTGEPVAAFHRLGHIGTGSSSVWSAPTHDAHYGSTDSRCHWESASLSPRGTRPGACSRPASPSRRVAGWAPRSSTWTAPPTNS</sequence>
<evidence type="ECO:0000313" key="3">
    <source>
        <dbReference type="Proteomes" id="UP000007947"/>
    </source>
</evidence>
<feature type="compositionally biased region" description="Polar residues" evidence="1">
    <location>
        <begin position="114"/>
        <end position="125"/>
    </location>
</feature>
<protein>
    <submittedName>
        <fullName evidence="2">Uncharacterized protein</fullName>
    </submittedName>
</protein>
<dbReference type="KEGG" id="mph:MLP_39560"/>
<dbReference type="Proteomes" id="UP000007947">
    <property type="component" value="Chromosome"/>
</dbReference>
<gene>
    <name evidence="2" type="ordered locus">MLP_39560</name>
</gene>
<evidence type="ECO:0000256" key="1">
    <source>
        <dbReference type="SAM" id="MobiDB-lite"/>
    </source>
</evidence>
<dbReference type="AlphaFoldDB" id="F5XQU8"/>
<reference evidence="2 3" key="1">
    <citation type="submission" date="2011-05" db="EMBL/GenBank/DDBJ databases">
        <title>Whole genome sequence of Microlunatus phosphovorus NM-1.</title>
        <authorList>
            <person name="Hosoyama A."/>
            <person name="Sasaki K."/>
            <person name="Harada T."/>
            <person name="Igarashi R."/>
            <person name="Kawakoshi A."/>
            <person name="Sasagawa M."/>
            <person name="Fukada J."/>
            <person name="Nakamura S."/>
            <person name="Katano Y."/>
            <person name="Hanada S."/>
            <person name="Kamagata Y."/>
            <person name="Nakamura N."/>
            <person name="Yamazaki S."/>
            <person name="Fujita N."/>
        </authorList>
    </citation>
    <scope>NUCLEOTIDE SEQUENCE [LARGE SCALE GENOMIC DNA]</scope>
    <source>
        <strain evidence="3">ATCC 700054 / DSM 10555 / JCM 9379 / NBRC 101784 / NCIMB 13414 / VKM Ac-1990 / NM-1</strain>
    </source>
</reference>